<evidence type="ECO:0000256" key="1">
    <source>
        <dbReference type="SAM" id="SignalP"/>
    </source>
</evidence>
<evidence type="ECO:0000313" key="2">
    <source>
        <dbReference type="EMBL" id="CAG8979056.1"/>
    </source>
</evidence>
<feature type="chain" id="PRO_5040233977" evidence="1">
    <location>
        <begin position="19"/>
        <end position="64"/>
    </location>
</feature>
<gene>
    <name evidence="2" type="ORF">HYALB_00000185</name>
</gene>
<keyword evidence="1" id="KW-0732">Signal</keyword>
<accession>A0A9N9LX20</accession>
<sequence>MKLPLALTLLSIFAAASAATPKKTCNNKSEACENPGDLPCCGNMKCIRPIAVGVTNSANGKQCH</sequence>
<comment type="caution">
    <text evidence="2">The sequence shown here is derived from an EMBL/GenBank/DDBJ whole genome shotgun (WGS) entry which is preliminary data.</text>
</comment>
<dbReference type="Proteomes" id="UP000701801">
    <property type="component" value="Unassembled WGS sequence"/>
</dbReference>
<protein>
    <submittedName>
        <fullName evidence="2">Uncharacterized protein</fullName>
    </submittedName>
</protein>
<keyword evidence="3" id="KW-1185">Reference proteome</keyword>
<name>A0A9N9LX20_9HELO</name>
<evidence type="ECO:0000313" key="3">
    <source>
        <dbReference type="Proteomes" id="UP000701801"/>
    </source>
</evidence>
<dbReference type="EMBL" id="CAJVRM010000296">
    <property type="protein sequence ID" value="CAG8979056.1"/>
    <property type="molecule type" value="Genomic_DNA"/>
</dbReference>
<reference evidence="2" key="1">
    <citation type="submission" date="2021-07" db="EMBL/GenBank/DDBJ databases">
        <authorList>
            <person name="Durling M."/>
        </authorList>
    </citation>
    <scope>NUCLEOTIDE SEQUENCE</scope>
</reference>
<dbReference type="AlphaFoldDB" id="A0A9N9LX20"/>
<feature type="signal peptide" evidence="1">
    <location>
        <begin position="1"/>
        <end position="18"/>
    </location>
</feature>
<organism evidence="2 3">
    <name type="scientific">Hymenoscyphus albidus</name>
    <dbReference type="NCBI Taxonomy" id="595503"/>
    <lineage>
        <taxon>Eukaryota</taxon>
        <taxon>Fungi</taxon>
        <taxon>Dikarya</taxon>
        <taxon>Ascomycota</taxon>
        <taxon>Pezizomycotina</taxon>
        <taxon>Leotiomycetes</taxon>
        <taxon>Helotiales</taxon>
        <taxon>Helotiaceae</taxon>
        <taxon>Hymenoscyphus</taxon>
    </lineage>
</organism>
<proteinExistence type="predicted"/>